<dbReference type="VEuPathDB" id="VectorBase:PPAI005765"/>
<accession>A0A1B0DCZ4</accession>
<dbReference type="GO" id="GO:0000184">
    <property type="term" value="P:nuclear-transcribed mRNA catabolic process, nonsense-mediated decay"/>
    <property type="evidence" value="ECO:0007669"/>
    <property type="project" value="TreeGrafter"/>
</dbReference>
<dbReference type="Proteomes" id="UP000092462">
    <property type="component" value="Unassembled WGS sequence"/>
</dbReference>
<dbReference type="InterPro" id="IPR011990">
    <property type="entry name" value="TPR-like_helical_dom_sf"/>
</dbReference>
<protein>
    <submittedName>
        <fullName evidence="1">Uncharacterized protein</fullName>
    </submittedName>
</protein>
<dbReference type="GO" id="GO:0005697">
    <property type="term" value="C:telomerase holoenzyme complex"/>
    <property type="evidence" value="ECO:0007669"/>
    <property type="project" value="TreeGrafter"/>
</dbReference>
<dbReference type="InterPro" id="IPR045153">
    <property type="entry name" value="Est1/Ebs1-like"/>
</dbReference>
<sequence length="426" mass="48168">MKLISVNQNARLHNLLDLFADPSIAPGGRSEIQECAISIALIMFGIMLERFVTIIRETLSPESTPCTTSGSRQVFGPIITLDGENIVPTAAGKSNTTKNECGETWRATTTKESENSRNGKKLLVLNEDARVMLPSIKVWCDWLLCHHAVWNPPPTCSDYKLGSSTSHDPWSKLASLVVILENVDINRDILSTERKAGELCLFVPMYKKKKESLNTQMLAFQFVPSLMADYEIVRLQEDIALAGFTPLIYNAPEEIFCHRDDDIESAQNALRLQKILYVGTDYLCSCEPPVLKKVTYEDGTAEYISVVQNRTDESSDSEMLVESFSDEDENETHVVDNRVDSSEVRSSENICENDVMKKGSNVSSVASKLDSLSNCADNTTEIRKLLRRKDELERRHKMQEHQNQRLQIVCRFDGEEREEEKFILNM</sequence>
<organism evidence="1 2">
    <name type="scientific">Phlebotomus papatasi</name>
    <name type="common">Sandfly</name>
    <dbReference type="NCBI Taxonomy" id="29031"/>
    <lineage>
        <taxon>Eukaryota</taxon>
        <taxon>Metazoa</taxon>
        <taxon>Ecdysozoa</taxon>
        <taxon>Arthropoda</taxon>
        <taxon>Hexapoda</taxon>
        <taxon>Insecta</taxon>
        <taxon>Pterygota</taxon>
        <taxon>Neoptera</taxon>
        <taxon>Endopterygota</taxon>
        <taxon>Diptera</taxon>
        <taxon>Nematocera</taxon>
        <taxon>Psychodoidea</taxon>
        <taxon>Psychodidae</taxon>
        <taxon>Phlebotomus</taxon>
        <taxon>Phlebotomus</taxon>
    </lineage>
</organism>
<dbReference type="SUPFAM" id="SSF48452">
    <property type="entry name" value="TPR-like"/>
    <property type="match status" value="1"/>
</dbReference>
<dbReference type="EMBL" id="AJVK01005249">
    <property type="status" value="NOT_ANNOTATED_CDS"/>
    <property type="molecule type" value="Genomic_DNA"/>
</dbReference>
<reference evidence="1" key="1">
    <citation type="submission" date="2022-08" db="UniProtKB">
        <authorList>
            <consortium name="EnsemblMetazoa"/>
        </authorList>
    </citation>
    <scope>IDENTIFICATION</scope>
    <source>
        <strain evidence="1">Israel</strain>
    </source>
</reference>
<dbReference type="GO" id="GO:0042162">
    <property type="term" value="F:telomeric DNA binding"/>
    <property type="evidence" value="ECO:0007669"/>
    <property type="project" value="TreeGrafter"/>
</dbReference>
<keyword evidence="2" id="KW-1185">Reference proteome</keyword>
<dbReference type="VEuPathDB" id="VectorBase:PPAPM1_010356"/>
<dbReference type="PANTHER" id="PTHR15696:SF0">
    <property type="entry name" value="TELOMERASE-BINDING PROTEIN EST1A"/>
    <property type="match status" value="1"/>
</dbReference>
<dbReference type="PANTHER" id="PTHR15696">
    <property type="entry name" value="SMG-7 SUPPRESSOR WITH MORPHOLOGICAL EFFECT ON GENITALIA PROTEIN 7"/>
    <property type="match status" value="1"/>
</dbReference>
<evidence type="ECO:0000313" key="1">
    <source>
        <dbReference type="EnsemblMetazoa" id="PPAI005765-PA"/>
    </source>
</evidence>
<dbReference type="EnsemblMetazoa" id="PPAI005765-RA">
    <property type="protein sequence ID" value="PPAI005765-PA"/>
    <property type="gene ID" value="PPAI005765"/>
</dbReference>
<proteinExistence type="predicted"/>
<evidence type="ECO:0000313" key="2">
    <source>
        <dbReference type="Proteomes" id="UP000092462"/>
    </source>
</evidence>
<dbReference type="GO" id="GO:0070034">
    <property type="term" value="F:telomerase RNA binding"/>
    <property type="evidence" value="ECO:0007669"/>
    <property type="project" value="TreeGrafter"/>
</dbReference>
<name>A0A1B0DCZ4_PHLPP</name>
<dbReference type="AlphaFoldDB" id="A0A1B0DCZ4"/>